<proteinExistence type="inferred from homology"/>
<dbReference type="Proteomes" id="UP001464891">
    <property type="component" value="Unassembled WGS sequence"/>
</dbReference>
<evidence type="ECO:0000313" key="9">
    <source>
        <dbReference type="EMBL" id="MEP0817655.1"/>
    </source>
</evidence>
<dbReference type="Gene3D" id="3.40.50.300">
    <property type="entry name" value="P-loop containing nucleotide triphosphate hydrolases"/>
    <property type="match status" value="1"/>
</dbReference>
<gene>
    <name evidence="6 9" type="primary">cysC</name>
    <name evidence="9" type="ORF">NC998_11155</name>
</gene>
<keyword evidence="5 6" id="KW-0067">ATP-binding</keyword>
<comment type="caution">
    <text evidence="9">The sequence shown here is derived from an EMBL/GenBank/DDBJ whole genome shotgun (WGS) entry which is preliminary data.</text>
</comment>
<dbReference type="RefSeq" id="WP_190435977.1">
    <property type="nucleotide sequence ID" value="NZ_JAMPKM010000005.1"/>
</dbReference>
<evidence type="ECO:0000259" key="8">
    <source>
        <dbReference type="Pfam" id="PF01583"/>
    </source>
</evidence>
<dbReference type="PANTHER" id="PTHR42700">
    <property type="entry name" value="SULFATE ADENYLYLTRANSFERASE"/>
    <property type="match status" value="1"/>
</dbReference>
<feature type="active site" description="Phosphoserine intermediate" evidence="6">
    <location>
        <position position="92"/>
    </location>
</feature>
<dbReference type="GO" id="GO:0004020">
    <property type="term" value="F:adenylylsulfate kinase activity"/>
    <property type="evidence" value="ECO:0007669"/>
    <property type="project" value="UniProtKB-EC"/>
</dbReference>
<dbReference type="InterPro" id="IPR059117">
    <property type="entry name" value="APS_kinase_dom"/>
</dbReference>
<dbReference type="InterPro" id="IPR050512">
    <property type="entry name" value="Sulf_AdTrans/APS_kinase"/>
</dbReference>
<evidence type="ECO:0000256" key="6">
    <source>
        <dbReference type="HAMAP-Rule" id="MF_00065"/>
    </source>
</evidence>
<dbReference type="HAMAP" id="MF_00065">
    <property type="entry name" value="Adenylyl_sulf_kinase"/>
    <property type="match status" value="1"/>
</dbReference>
<organism evidence="9 10">
    <name type="scientific">Trichocoleus desertorum GB2-A4</name>
    <dbReference type="NCBI Taxonomy" id="2933944"/>
    <lineage>
        <taxon>Bacteria</taxon>
        <taxon>Bacillati</taxon>
        <taxon>Cyanobacteriota</taxon>
        <taxon>Cyanophyceae</taxon>
        <taxon>Leptolyngbyales</taxon>
        <taxon>Trichocoleusaceae</taxon>
        <taxon>Trichocoleus</taxon>
    </lineage>
</organism>
<protein>
    <recommendedName>
        <fullName evidence="2 6">Adenylyl-sulfate kinase</fullName>
        <ecNumber evidence="2 6">2.7.1.25</ecNumber>
    </recommendedName>
    <alternativeName>
        <fullName evidence="6">APS kinase</fullName>
    </alternativeName>
    <alternativeName>
        <fullName evidence="6">ATP adenosine-5'-phosphosulfate 3'-phosphotransferase</fullName>
    </alternativeName>
    <alternativeName>
        <fullName evidence="6">Adenosine-5'-phosphosulfate kinase</fullName>
    </alternativeName>
</protein>
<dbReference type="NCBIfam" id="NF003013">
    <property type="entry name" value="PRK03846.1"/>
    <property type="match status" value="1"/>
</dbReference>
<dbReference type="InterPro" id="IPR027417">
    <property type="entry name" value="P-loop_NTPase"/>
</dbReference>
<evidence type="ECO:0000256" key="4">
    <source>
        <dbReference type="ARBA" id="ARBA00022741"/>
    </source>
</evidence>
<evidence type="ECO:0000256" key="2">
    <source>
        <dbReference type="ARBA" id="ARBA00012121"/>
    </source>
</evidence>
<evidence type="ECO:0000256" key="3">
    <source>
        <dbReference type="ARBA" id="ARBA00022679"/>
    </source>
</evidence>
<name>A0ABV0J967_9CYAN</name>
<dbReference type="NCBIfam" id="TIGR00455">
    <property type="entry name" value="apsK"/>
    <property type="match status" value="1"/>
</dbReference>
<feature type="binding site" evidence="6">
    <location>
        <begin position="18"/>
        <end position="25"/>
    </location>
    <ligand>
        <name>ATP</name>
        <dbReference type="ChEBI" id="CHEBI:30616"/>
    </ligand>
</feature>
<accession>A0ABV0J967</accession>
<feature type="domain" description="APS kinase" evidence="8">
    <location>
        <begin position="11"/>
        <end position="157"/>
    </location>
</feature>
<dbReference type="EMBL" id="JAMPKM010000005">
    <property type="protein sequence ID" value="MEP0817655.1"/>
    <property type="molecule type" value="Genomic_DNA"/>
</dbReference>
<evidence type="ECO:0000256" key="1">
    <source>
        <dbReference type="ARBA" id="ARBA00001823"/>
    </source>
</evidence>
<evidence type="ECO:0000313" key="10">
    <source>
        <dbReference type="Proteomes" id="UP001464891"/>
    </source>
</evidence>
<evidence type="ECO:0000256" key="7">
    <source>
        <dbReference type="RuleBase" id="RU004347"/>
    </source>
</evidence>
<keyword evidence="6 7" id="KW-0418">Kinase</keyword>
<keyword evidence="4 6" id="KW-0547">Nucleotide-binding</keyword>
<comment type="similarity">
    <text evidence="6 7">Belongs to the APS kinase family.</text>
</comment>
<dbReference type="PANTHER" id="PTHR42700:SF1">
    <property type="entry name" value="SULFATE ADENYLYLTRANSFERASE"/>
    <property type="match status" value="1"/>
</dbReference>
<evidence type="ECO:0000256" key="5">
    <source>
        <dbReference type="ARBA" id="ARBA00022840"/>
    </source>
</evidence>
<comment type="function">
    <text evidence="6 7">Catalyzes the synthesis of activated sulfate.</text>
</comment>
<reference evidence="9 10" key="1">
    <citation type="submission" date="2022-04" db="EMBL/GenBank/DDBJ databases">
        <title>Positive selection, recombination, and allopatry shape intraspecific diversity of widespread and dominant cyanobacteria.</title>
        <authorList>
            <person name="Wei J."/>
            <person name="Shu W."/>
            <person name="Hu C."/>
        </authorList>
    </citation>
    <scope>NUCLEOTIDE SEQUENCE [LARGE SCALE GENOMIC DNA]</scope>
    <source>
        <strain evidence="9 10">GB2-A4</strain>
    </source>
</reference>
<dbReference type="CDD" id="cd02027">
    <property type="entry name" value="APSK"/>
    <property type="match status" value="1"/>
</dbReference>
<dbReference type="SUPFAM" id="SSF52540">
    <property type="entry name" value="P-loop containing nucleoside triphosphate hydrolases"/>
    <property type="match status" value="1"/>
</dbReference>
<keyword evidence="6" id="KW-0597">Phosphoprotein</keyword>
<dbReference type="EC" id="2.7.1.25" evidence="2 6"/>
<dbReference type="InterPro" id="IPR002891">
    <property type="entry name" value="APS"/>
</dbReference>
<sequence length="189" mass="21450">MSNNSFLKDTGVILWLTGISGAGKTTISRHLEHKLQEYDRLVELLDGDVIRQNLSKELSFSREDRNTNVRRVGYVANLLSRNGVIVIVALISPYRSVRDELRSTLNNFVEIYVNASLEVCEARDVKGLYAKARSGQIPLFTGIDDPYEVPLNPNITCYTAEEETVDESTNKIVIWLESMGYLQRPKIRQ</sequence>
<dbReference type="NCBIfam" id="NF002059">
    <property type="entry name" value="PRK00889.1"/>
    <property type="match status" value="1"/>
</dbReference>
<dbReference type="Pfam" id="PF01583">
    <property type="entry name" value="APS_kinase"/>
    <property type="match status" value="1"/>
</dbReference>
<keyword evidence="10" id="KW-1185">Reference proteome</keyword>
<comment type="pathway">
    <text evidence="6 7">Sulfur metabolism; hydrogen sulfide biosynthesis; sulfite from sulfate: step 2/3.</text>
</comment>
<comment type="catalytic activity">
    <reaction evidence="1 6 7">
        <text>adenosine 5'-phosphosulfate + ATP = 3'-phosphoadenylyl sulfate + ADP + H(+)</text>
        <dbReference type="Rhea" id="RHEA:24152"/>
        <dbReference type="ChEBI" id="CHEBI:15378"/>
        <dbReference type="ChEBI" id="CHEBI:30616"/>
        <dbReference type="ChEBI" id="CHEBI:58243"/>
        <dbReference type="ChEBI" id="CHEBI:58339"/>
        <dbReference type="ChEBI" id="CHEBI:456216"/>
        <dbReference type="EC" id="2.7.1.25"/>
    </reaction>
</comment>
<keyword evidence="3 6" id="KW-0808">Transferase</keyword>